<comment type="caution">
    <text evidence="1">The sequence shown here is derived from an EMBL/GenBank/DDBJ whole genome shotgun (WGS) entry which is preliminary data.</text>
</comment>
<keyword evidence="2" id="KW-1185">Reference proteome</keyword>
<evidence type="ECO:0000313" key="1">
    <source>
        <dbReference type="EMBL" id="KAJ3501218.1"/>
    </source>
</evidence>
<dbReference type="EMBL" id="JANKHO010001470">
    <property type="protein sequence ID" value="KAJ3501218.1"/>
    <property type="molecule type" value="Genomic_DNA"/>
</dbReference>
<accession>A0A9W8JTA1</accession>
<gene>
    <name evidence="1" type="ORF">NLJ89_g9439</name>
</gene>
<dbReference type="Proteomes" id="UP001148786">
    <property type="component" value="Unassembled WGS sequence"/>
</dbReference>
<name>A0A9W8JTA1_9AGAR</name>
<evidence type="ECO:0000313" key="2">
    <source>
        <dbReference type="Proteomes" id="UP001148786"/>
    </source>
</evidence>
<protein>
    <submittedName>
        <fullName evidence="1">Uncharacterized protein</fullName>
    </submittedName>
</protein>
<proteinExistence type="predicted"/>
<reference evidence="1" key="1">
    <citation type="submission" date="2022-07" db="EMBL/GenBank/DDBJ databases">
        <title>Genome Sequence of Agrocybe chaxingu.</title>
        <authorList>
            <person name="Buettner E."/>
        </authorList>
    </citation>
    <scope>NUCLEOTIDE SEQUENCE</scope>
    <source>
        <strain evidence="1">MP-N11</strain>
    </source>
</reference>
<organism evidence="1 2">
    <name type="scientific">Agrocybe chaxingu</name>
    <dbReference type="NCBI Taxonomy" id="84603"/>
    <lineage>
        <taxon>Eukaryota</taxon>
        <taxon>Fungi</taxon>
        <taxon>Dikarya</taxon>
        <taxon>Basidiomycota</taxon>
        <taxon>Agaricomycotina</taxon>
        <taxon>Agaricomycetes</taxon>
        <taxon>Agaricomycetidae</taxon>
        <taxon>Agaricales</taxon>
        <taxon>Agaricineae</taxon>
        <taxon>Strophariaceae</taxon>
        <taxon>Agrocybe</taxon>
    </lineage>
</organism>
<dbReference type="AlphaFoldDB" id="A0A9W8JTA1"/>
<sequence>MIAVMFVPVSQADGSCSCSPCKCGAKEVAPCACLPILITVDLYVAARAALPSLRHPVAEVLVAVVPRALASLANASAEDVQQHDN</sequence>